<dbReference type="InterPro" id="IPR012340">
    <property type="entry name" value="NA-bd_OB-fold"/>
</dbReference>
<organism evidence="10 11">
    <name type="scientific">Oceanococcus atlanticus</name>
    <dbReference type="NCBI Taxonomy" id="1317117"/>
    <lineage>
        <taxon>Bacteria</taxon>
        <taxon>Pseudomonadati</taxon>
        <taxon>Pseudomonadota</taxon>
        <taxon>Gammaproteobacteria</taxon>
        <taxon>Chromatiales</taxon>
        <taxon>Oceanococcaceae</taxon>
        <taxon>Oceanococcus</taxon>
    </lineage>
</organism>
<dbReference type="SMART" id="SM00955">
    <property type="entry name" value="RNB"/>
    <property type="match status" value="1"/>
</dbReference>
<dbReference type="InterPro" id="IPR004476">
    <property type="entry name" value="RNase_II/RNase_R"/>
</dbReference>
<dbReference type="Gene3D" id="2.40.50.140">
    <property type="entry name" value="Nucleic acid-binding proteins"/>
    <property type="match status" value="2"/>
</dbReference>
<dbReference type="NCBIfam" id="TIGR00358">
    <property type="entry name" value="3_prime_RNase"/>
    <property type="match status" value="1"/>
</dbReference>
<dbReference type="Pfam" id="PF00773">
    <property type="entry name" value="RNB"/>
    <property type="match status" value="1"/>
</dbReference>
<evidence type="ECO:0000259" key="9">
    <source>
        <dbReference type="PROSITE" id="PS50126"/>
    </source>
</evidence>
<feature type="domain" description="S1 motif" evidence="9">
    <location>
        <begin position="610"/>
        <end position="691"/>
    </location>
</feature>
<dbReference type="NCBIfam" id="TIGR02063">
    <property type="entry name" value="RNase_R"/>
    <property type="match status" value="1"/>
</dbReference>
<dbReference type="STRING" id="1317117.ATO7_03260"/>
<name>A0A1Y1SHS2_9GAMM</name>
<evidence type="ECO:0000256" key="2">
    <source>
        <dbReference type="ARBA" id="ARBA00004496"/>
    </source>
</evidence>
<proteinExistence type="inferred from homology"/>
<dbReference type="EMBL" id="AQQV01000001">
    <property type="protein sequence ID" value="ORE88861.1"/>
    <property type="molecule type" value="Genomic_DNA"/>
</dbReference>
<keyword evidence="11" id="KW-1185">Reference proteome</keyword>
<dbReference type="GO" id="GO:0003723">
    <property type="term" value="F:RNA binding"/>
    <property type="evidence" value="ECO:0007669"/>
    <property type="project" value="UniProtKB-UniRule"/>
</dbReference>
<keyword evidence="5 8" id="KW-0378">Hydrolase</keyword>
<evidence type="ECO:0000256" key="1">
    <source>
        <dbReference type="ARBA" id="ARBA00001849"/>
    </source>
</evidence>
<dbReference type="SUPFAM" id="SSF50249">
    <property type="entry name" value="Nucleic acid-binding proteins"/>
    <property type="match status" value="4"/>
</dbReference>
<dbReference type="Pfam" id="PF00575">
    <property type="entry name" value="S1"/>
    <property type="match status" value="1"/>
</dbReference>
<dbReference type="InterPro" id="IPR050180">
    <property type="entry name" value="RNR_Ribonuclease"/>
</dbReference>
<dbReference type="AlphaFoldDB" id="A0A1Y1SHS2"/>
<evidence type="ECO:0000256" key="4">
    <source>
        <dbReference type="ARBA" id="ARBA00022722"/>
    </source>
</evidence>
<keyword evidence="4 8" id="KW-0540">Nuclease</keyword>
<dbReference type="EC" id="3.1.13.1" evidence="8"/>
<keyword evidence="6 8" id="KW-0269">Exonuclease</keyword>
<evidence type="ECO:0000313" key="10">
    <source>
        <dbReference type="EMBL" id="ORE88861.1"/>
    </source>
</evidence>
<evidence type="ECO:0000256" key="3">
    <source>
        <dbReference type="ARBA" id="ARBA00022490"/>
    </source>
</evidence>
<evidence type="ECO:0000256" key="6">
    <source>
        <dbReference type="ARBA" id="ARBA00022839"/>
    </source>
</evidence>
<dbReference type="PANTHER" id="PTHR23355:SF9">
    <property type="entry name" value="DIS3-LIKE EXONUCLEASE 2"/>
    <property type="match status" value="1"/>
</dbReference>
<dbReference type="InterPro" id="IPR022966">
    <property type="entry name" value="RNase_II/R_CS"/>
</dbReference>
<dbReference type="Pfam" id="PF08206">
    <property type="entry name" value="OB_RNB"/>
    <property type="match status" value="1"/>
</dbReference>
<sequence length="718" mass="80741">MTYERVFQQLRQAGQPMSFRALCAALEITEKSDKRQLTGVLEALANEGRVLVNRHGDYGVVEQMDLLRGVVLGHRDGYGFLKTERPGPDWFLPPRQMARVFPGDRVLARPGGHDRRGREKASIVEVLERNTEALAGRLKIDAGISYLVPENPQISQQVLIPPDQRNGANNGDIVQVRITRQPERDAQPLATVERVLGDELDVATRIDVAITDFGLPREFPAAVLREVENLPRPSLDKHGRDMREIPFVTIDGADAKDFDDAVFARRTPKGWRLWVAIADVSRYVRPGTALDREAQARATSVYFPGRVIPMLPPVLSDDLCSLRPDEDRYALIAELVISAEGQLRSSRFYPGLIRSRARLIYDDVAAELDAPDSRHPHINTLRTLSSLFEALHAARQVRGALDFEGREVFFDIGDDGHLRAIRPVTRNRAHRLIEECMIMANVAAARFLRNRKLQALNRVHPPPPADALDDFRKFLAEWGLKLGGRNKPRPKHYQAVLDSVAGKPEAVLVQGALLRTLSQAVYSPDTDGHFGLALDDYAHFTSPIRRYPDLNVHRTIKWALKEGAGAVEPDDGEALQVLGVHCSERERNAEQAGWNVVEALKCEYLEGRVGETFEGEVVGVTNFGLFVEIDTVRISGLVHISSLGRDYFQHEPEFHRLRGERSGQMFRLGDRMKVRLARVDSQERKIDFEPLAHRPLIGYSRGIGAKGRDQQANQWREL</sequence>
<dbReference type="InterPro" id="IPR013223">
    <property type="entry name" value="RNase_B_OB_dom"/>
</dbReference>
<dbReference type="GO" id="GO:0006402">
    <property type="term" value="P:mRNA catabolic process"/>
    <property type="evidence" value="ECO:0007669"/>
    <property type="project" value="TreeGrafter"/>
</dbReference>
<keyword evidence="7 8" id="KW-0694">RNA-binding</keyword>
<comment type="subcellular location">
    <subcellularLocation>
        <location evidence="2 8">Cytoplasm</location>
    </subcellularLocation>
</comment>
<dbReference type="SMART" id="SM00357">
    <property type="entry name" value="CSP"/>
    <property type="match status" value="2"/>
</dbReference>
<dbReference type="PROSITE" id="PS50126">
    <property type="entry name" value="S1"/>
    <property type="match status" value="1"/>
</dbReference>
<dbReference type="PANTHER" id="PTHR23355">
    <property type="entry name" value="RIBONUCLEASE"/>
    <property type="match status" value="1"/>
</dbReference>
<dbReference type="InterPro" id="IPR001900">
    <property type="entry name" value="RNase_II/R"/>
</dbReference>
<protein>
    <recommendedName>
        <fullName evidence="8">Ribonuclease R</fullName>
        <shortName evidence="8">RNase R</shortName>
        <ecNumber evidence="8">3.1.13.1</ecNumber>
    </recommendedName>
</protein>
<evidence type="ECO:0000313" key="11">
    <source>
        <dbReference type="Proteomes" id="UP000192342"/>
    </source>
</evidence>
<dbReference type="InterPro" id="IPR040476">
    <property type="entry name" value="CSD2"/>
</dbReference>
<dbReference type="PROSITE" id="PS01175">
    <property type="entry name" value="RIBONUCLEASE_II"/>
    <property type="match status" value="1"/>
</dbReference>
<keyword evidence="3 8" id="KW-0963">Cytoplasm</keyword>
<comment type="function">
    <text evidence="8">3'-5' exoribonuclease that releases 5'-nucleoside monophosphates and is involved in maturation of structured RNAs.</text>
</comment>
<dbReference type="HAMAP" id="MF_01895">
    <property type="entry name" value="RNase_R"/>
    <property type="match status" value="1"/>
</dbReference>
<dbReference type="Pfam" id="PF17876">
    <property type="entry name" value="CSD2"/>
    <property type="match status" value="1"/>
</dbReference>
<comment type="caution">
    <text evidence="10">The sequence shown here is derived from an EMBL/GenBank/DDBJ whole genome shotgun (WGS) entry which is preliminary data.</text>
</comment>
<gene>
    <name evidence="8" type="primary">rnr</name>
    <name evidence="10" type="ORF">ATO7_03260</name>
</gene>
<dbReference type="InterPro" id="IPR011129">
    <property type="entry name" value="CSD"/>
</dbReference>
<dbReference type="Proteomes" id="UP000192342">
    <property type="component" value="Unassembled WGS sequence"/>
</dbReference>
<comment type="similarity">
    <text evidence="8">Belongs to the RNR ribonuclease family. RNase R subfamily.</text>
</comment>
<dbReference type="CDD" id="cd04471">
    <property type="entry name" value="S1_RNase_R"/>
    <property type="match status" value="1"/>
</dbReference>
<reference evidence="10 11" key="1">
    <citation type="submission" date="2013-04" db="EMBL/GenBank/DDBJ databases">
        <title>Oceanococcus atlanticus 22II-S10r2 Genome Sequencing.</title>
        <authorList>
            <person name="Lai Q."/>
            <person name="Li G."/>
            <person name="Shao Z."/>
        </authorList>
    </citation>
    <scope>NUCLEOTIDE SEQUENCE [LARGE SCALE GENOMIC DNA]</scope>
    <source>
        <strain evidence="10 11">22II-S10r2</strain>
    </source>
</reference>
<accession>A0A1Y1SHS2</accession>
<evidence type="ECO:0000256" key="8">
    <source>
        <dbReference type="HAMAP-Rule" id="MF_01895"/>
    </source>
</evidence>
<evidence type="ECO:0000256" key="5">
    <source>
        <dbReference type="ARBA" id="ARBA00022801"/>
    </source>
</evidence>
<evidence type="ECO:0000256" key="7">
    <source>
        <dbReference type="ARBA" id="ARBA00022884"/>
    </source>
</evidence>
<dbReference type="SMART" id="SM00316">
    <property type="entry name" value="S1"/>
    <property type="match status" value="1"/>
</dbReference>
<dbReference type="GO" id="GO:0005829">
    <property type="term" value="C:cytosol"/>
    <property type="evidence" value="ECO:0007669"/>
    <property type="project" value="UniProtKB-ARBA"/>
</dbReference>
<dbReference type="GO" id="GO:0008859">
    <property type="term" value="F:exoribonuclease II activity"/>
    <property type="evidence" value="ECO:0007669"/>
    <property type="project" value="UniProtKB-UniRule"/>
</dbReference>
<comment type="catalytic activity">
    <reaction evidence="1 8">
        <text>Exonucleolytic cleavage in the 3'- to 5'-direction to yield nucleoside 5'-phosphates.</text>
        <dbReference type="EC" id="3.1.13.1"/>
    </reaction>
</comment>
<dbReference type="InterPro" id="IPR003029">
    <property type="entry name" value="S1_domain"/>
</dbReference>
<dbReference type="InterPro" id="IPR011805">
    <property type="entry name" value="RNase_R"/>
</dbReference>